<dbReference type="CDD" id="cd16031">
    <property type="entry name" value="G6S_like"/>
    <property type="match status" value="1"/>
</dbReference>
<dbReference type="InterPro" id="IPR012341">
    <property type="entry name" value="6hp_glycosidase-like_sf"/>
</dbReference>
<dbReference type="InterPro" id="IPR000917">
    <property type="entry name" value="Sulfatase_N"/>
</dbReference>
<evidence type="ECO:0000259" key="5">
    <source>
        <dbReference type="Pfam" id="PF17389"/>
    </source>
</evidence>
<dbReference type="STRING" id="870482.SAMN04487987_1086"/>
<dbReference type="Gene3D" id="1.50.10.10">
    <property type="match status" value="1"/>
</dbReference>
<dbReference type="OrthoDB" id="9815108at2"/>
<dbReference type="Proteomes" id="UP000199439">
    <property type="component" value="Unassembled WGS sequence"/>
</dbReference>
<evidence type="ECO:0000259" key="6">
    <source>
        <dbReference type="Pfam" id="PF17390"/>
    </source>
</evidence>
<dbReference type="InterPro" id="IPR035398">
    <property type="entry name" value="Bac_rhamnosid_C"/>
</dbReference>
<feature type="domain" description="Alpha-L-rhamnosidase C-terminal" evidence="6">
    <location>
        <begin position="1075"/>
        <end position="1142"/>
    </location>
</feature>
<dbReference type="InterPro" id="IPR016007">
    <property type="entry name" value="Alpha_rhamnosid"/>
</dbReference>
<dbReference type="Gene3D" id="2.60.40.10">
    <property type="entry name" value="Immunoglobulins"/>
    <property type="match status" value="1"/>
</dbReference>
<dbReference type="GO" id="GO:0005975">
    <property type="term" value="P:carbohydrate metabolic process"/>
    <property type="evidence" value="ECO:0007669"/>
    <property type="project" value="InterPro"/>
</dbReference>
<evidence type="ECO:0000256" key="2">
    <source>
        <dbReference type="ARBA" id="ARBA00012652"/>
    </source>
</evidence>
<dbReference type="RefSeq" id="WP_092852492.1">
    <property type="nucleotide sequence ID" value="NZ_FOMI01000008.1"/>
</dbReference>
<evidence type="ECO:0000256" key="1">
    <source>
        <dbReference type="ARBA" id="ARBA00001445"/>
    </source>
</evidence>
<dbReference type="Gene3D" id="3.40.720.10">
    <property type="entry name" value="Alkaline Phosphatase, subunit A"/>
    <property type="match status" value="1"/>
</dbReference>
<reference evidence="8" key="1">
    <citation type="submission" date="2016-10" db="EMBL/GenBank/DDBJ databases">
        <authorList>
            <person name="Varghese N."/>
            <person name="Submissions S."/>
        </authorList>
    </citation>
    <scope>NUCLEOTIDE SEQUENCE [LARGE SCALE GENOMIC DNA]</scope>
    <source>
        <strain evidence="8">DSM 25730</strain>
    </source>
</reference>
<dbReference type="Pfam" id="PF25788">
    <property type="entry name" value="Ig_Rha78A_N"/>
    <property type="match status" value="1"/>
</dbReference>
<evidence type="ECO:0000313" key="7">
    <source>
        <dbReference type="EMBL" id="SFD27222.1"/>
    </source>
</evidence>
<dbReference type="InterPro" id="IPR013783">
    <property type="entry name" value="Ig-like_fold"/>
</dbReference>
<dbReference type="Pfam" id="PF17389">
    <property type="entry name" value="Bac_rhamnosid6H"/>
    <property type="match status" value="1"/>
</dbReference>
<dbReference type="Gene3D" id="2.60.420.10">
    <property type="entry name" value="Maltose phosphorylase, domain 3"/>
    <property type="match status" value="1"/>
</dbReference>
<dbReference type="PANTHER" id="PTHR33307">
    <property type="entry name" value="ALPHA-RHAMNOSIDASE (EUROFUNG)"/>
    <property type="match status" value="1"/>
</dbReference>
<proteinExistence type="predicted"/>
<dbReference type="GO" id="GO:0030596">
    <property type="term" value="F:alpha-L-rhamnosidase activity"/>
    <property type="evidence" value="ECO:0007669"/>
    <property type="project" value="UniProtKB-EC"/>
</dbReference>
<dbReference type="EC" id="3.2.1.40" evidence="2"/>
<dbReference type="Gene3D" id="2.60.120.260">
    <property type="entry name" value="Galactose-binding domain-like"/>
    <property type="match status" value="1"/>
</dbReference>
<accession>A0A1I1QZ09</accession>
<organism evidence="7 8">
    <name type="scientific">Algibacter pectinivorans</name>
    <dbReference type="NCBI Taxonomy" id="870482"/>
    <lineage>
        <taxon>Bacteria</taxon>
        <taxon>Pseudomonadati</taxon>
        <taxon>Bacteroidota</taxon>
        <taxon>Flavobacteriia</taxon>
        <taxon>Flavobacteriales</taxon>
        <taxon>Flavobacteriaceae</taxon>
        <taxon>Algibacter</taxon>
    </lineage>
</organism>
<feature type="domain" description="Alpha-L-rhamnosidase six-hairpin glycosidase" evidence="5">
    <location>
        <begin position="730"/>
        <end position="1069"/>
    </location>
</feature>
<dbReference type="Pfam" id="PF00884">
    <property type="entry name" value="Sulfatase"/>
    <property type="match status" value="1"/>
</dbReference>
<dbReference type="InterPro" id="IPR008928">
    <property type="entry name" value="6-hairpin_glycosidase_sf"/>
</dbReference>
<evidence type="ECO:0000259" key="4">
    <source>
        <dbReference type="Pfam" id="PF00884"/>
    </source>
</evidence>
<keyword evidence="8" id="KW-1185">Reference proteome</keyword>
<dbReference type="SUPFAM" id="SSF53649">
    <property type="entry name" value="Alkaline phosphatase-like"/>
    <property type="match status" value="1"/>
</dbReference>
<dbReference type="EMBL" id="FOMI01000008">
    <property type="protein sequence ID" value="SFD27222.1"/>
    <property type="molecule type" value="Genomic_DNA"/>
</dbReference>
<dbReference type="InterPro" id="IPR017850">
    <property type="entry name" value="Alkaline_phosphatase_core_sf"/>
</dbReference>
<evidence type="ECO:0000313" key="8">
    <source>
        <dbReference type="Proteomes" id="UP000199439"/>
    </source>
</evidence>
<gene>
    <name evidence="7" type="ORF">SAMN04487987_1086</name>
</gene>
<dbReference type="InterPro" id="IPR035396">
    <property type="entry name" value="Bac_rhamnosid6H"/>
</dbReference>
<comment type="catalytic activity">
    <reaction evidence="1">
        <text>Hydrolysis of terminal non-reducing alpha-L-rhamnose residues in alpha-L-rhamnosides.</text>
        <dbReference type="EC" id="3.2.1.40"/>
    </reaction>
</comment>
<keyword evidence="3" id="KW-0378">Hydrolase</keyword>
<name>A0A1I1QZ09_9FLAO</name>
<feature type="domain" description="Sulfatase N-terminal" evidence="4">
    <location>
        <begin position="31"/>
        <end position="362"/>
    </location>
</feature>
<dbReference type="AlphaFoldDB" id="A0A1I1QZ09"/>
<dbReference type="SUPFAM" id="SSF48208">
    <property type="entry name" value="Six-hairpin glycosidases"/>
    <property type="match status" value="1"/>
</dbReference>
<dbReference type="PANTHER" id="PTHR33307:SF6">
    <property type="entry name" value="ALPHA-RHAMNOSIDASE (EUROFUNG)-RELATED"/>
    <property type="match status" value="1"/>
</dbReference>
<evidence type="ECO:0000256" key="3">
    <source>
        <dbReference type="ARBA" id="ARBA00022801"/>
    </source>
</evidence>
<dbReference type="Pfam" id="PF17390">
    <property type="entry name" value="Bac_rhamnosid_C"/>
    <property type="match status" value="1"/>
</dbReference>
<protein>
    <recommendedName>
        <fullName evidence="2">alpha-L-rhamnosidase</fullName>
        <ecNumber evidence="2">3.2.1.40</ecNumber>
    </recommendedName>
</protein>
<sequence length="1175" mass="135096">MQKHTLLLGLLTIINFSTVFSQQKVKNIEKPNIIFILTDDQRFDAIGYAGNKFVETPEMDNLAKSGTYFNKAIVTTPICAASRASILTGLHERAHNFNFQTGNIRSEYMDNSYPTLLKNNGYYTGFYGKYGVRYDELDKQFDEYESYDRNNRYKDRRGYYYKTIDNDTVHLTRYTGHQALNFIEKNAENNKPFCLSLSFSAPHAHDGAPEQYFWQAETDKLLENTTIPGPDLGDDKYFNAQPKIVRDGFNWLRWTWRYDTPEKYQHSLKGYYRMISGIDLEIKKIREKLKEKGLDKNTVIIVMGDNGYFLGERKLAGKWLMYDNSIRVPLIVFDPRVNSHQDVNDMVLNIDVPQTIADIAGVKAPDTWQGKSLMPIVKKETNTISRDTILIEHIWDFSEIPPSEGVRTNEWKYFRYVNDKSIEELYNLKKDPKEINNLIGKKKYKDVANKLRSKLDELIKKNSNEYRAAPTDLTVELIRKPSTDVKIFDLKPEFGWTVPLGSKFQGAYQILVASNKMDIDNNNGNVWDSGQVRSLESTNVEYQGNPLTIGQTYYWKVRIWDEQNRLVDYSEAQKFTTGKSDSYIISTENKFEIDRIKPVKFEKRGDFYFMDFGKAGFATMDFTYQAKTPHTLTVRVGEMIDDNGNVNRTPPKKSNIRYQEIKVDVKPGQTKYQIKVQENERNTRANKAIPLPNGFPPLVPFRYAEVEGAQNAISGDNFEQLVYRTYWDDEASSFTSNNDILNQVWDLCKYSIKATTFNGLYVDGDRERIPYEADAYLNQLSHYTTDREFAMARRTIEYFMKNPTWPTEWQQHVALLIYADYMYTGNTELIERYYEPLKHKTLFELSNEDGLITSTKVDADFMKKLGFQEGYKKPLSDIVDWPSANFNGSKTKGERDGFVFKPYSTVINAFFYENMKIMAEFAQILGKTQEVLDFELRAAKVKKAVNEQMFDASRGIYVDGIGTDHASLHANMMPLAFGLVPEEHYQTVVDYVKSRGMACSVYGAQFLMDGLYNAGEADYALELMASKAERSWYNMIRSGSTITLEAWDLKYKNNLDWNHAWGAVPANVIPRGLWGIKPKTAGFGVATIKPQMSKLKSSEIEVPTVRGAIKGKYTYNGARLQTYEIEIPGNMVAEFSLNGLDGKDLIHNGDKVPAAFESIRLSPGKHIIQLKINSF</sequence>